<evidence type="ECO:0000313" key="2">
    <source>
        <dbReference type="Proteomes" id="UP001732700"/>
    </source>
</evidence>
<reference evidence="1" key="1">
    <citation type="submission" date="2025-09" db="UniProtKB">
        <authorList>
            <consortium name="EnsemblPlants"/>
        </authorList>
    </citation>
    <scope>IDENTIFICATION</scope>
</reference>
<dbReference type="EnsemblPlants" id="AVESA.00010b.r2.UnG1439370.1">
    <property type="protein sequence ID" value="AVESA.00010b.r2.UnG1439370.1.CDS.1"/>
    <property type="gene ID" value="AVESA.00010b.r2.UnG1439370"/>
</dbReference>
<protein>
    <submittedName>
        <fullName evidence="1">Uncharacterized protein</fullName>
    </submittedName>
</protein>
<sequence length="380" mass="40891">MLSVTSLVLREASVAVAVHRRSVQERHALVRRPLVGLAGDAVLPIVVAPQGRAPLRLAAEVVERVREVGEPRQRADALRDVPGQLVVRHVELLKRAQPGHGLRQRALQLVEADVQHGELAERPDLRRNAGPDAGVEQDELVQGAAHAPDARGDAAAEADVGEHDDGGGGVAEVVRQLEVEVVVVDEERVDLLVEDGRGHGAAQVVEPDVHVLDVGEAEDVLREAAGEAVVADVELVEELHLGEGFREPVGEAVGVEVEDGDVCEHAELERERAGEVAVVEVQAGDRARTGIVQGRRAEHAEVGAHVGAAPALGQAIGVVGYGLLQRLKRHVRALEPRVVVRRLLRQRDGAARRVARAEQRGGEEEHGGKEQRRRQRGRHV</sequence>
<dbReference type="Proteomes" id="UP001732700">
    <property type="component" value="Unassembled WGS sequence"/>
</dbReference>
<keyword evidence="2" id="KW-1185">Reference proteome</keyword>
<organism evidence="1 2">
    <name type="scientific">Avena sativa</name>
    <name type="common">Oat</name>
    <dbReference type="NCBI Taxonomy" id="4498"/>
    <lineage>
        <taxon>Eukaryota</taxon>
        <taxon>Viridiplantae</taxon>
        <taxon>Streptophyta</taxon>
        <taxon>Embryophyta</taxon>
        <taxon>Tracheophyta</taxon>
        <taxon>Spermatophyta</taxon>
        <taxon>Magnoliopsida</taxon>
        <taxon>Liliopsida</taxon>
        <taxon>Poales</taxon>
        <taxon>Poaceae</taxon>
        <taxon>BOP clade</taxon>
        <taxon>Pooideae</taxon>
        <taxon>Poodae</taxon>
        <taxon>Poeae</taxon>
        <taxon>Poeae Chloroplast Group 1 (Aveneae type)</taxon>
        <taxon>Aveninae</taxon>
        <taxon>Avena</taxon>
    </lineage>
</organism>
<accession>A0ACD6AP57</accession>
<name>A0ACD6AP57_AVESA</name>
<evidence type="ECO:0000313" key="1">
    <source>
        <dbReference type="EnsemblPlants" id="AVESA.00010b.r2.UnG1439370.1.CDS.1"/>
    </source>
</evidence>
<proteinExistence type="predicted"/>